<dbReference type="InterPro" id="IPR005177">
    <property type="entry name" value="Kinase-pyrophosphorylase"/>
</dbReference>
<dbReference type="Pfam" id="PF03618">
    <property type="entry name" value="Kinase-PPPase"/>
    <property type="match status" value="1"/>
</dbReference>
<accession>A0ABQ3GZT8</accession>
<dbReference type="Proteomes" id="UP000604737">
    <property type="component" value="Unassembled WGS sequence"/>
</dbReference>
<dbReference type="HAMAP" id="MF_01062">
    <property type="entry name" value="PSRP"/>
    <property type="match status" value="1"/>
</dbReference>
<name>A0ABQ3GZT8_9NEIS</name>
<comment type="catalytic activity">
    <reaction evidence="5">
        <text>[pyruvate, water dikinase] + ADP = [pyruvate, water dikinase]-phosphate + AMP + H(+)</text>
        <dbReference type="Rhea" id="RHEA:46020"/>
        <dbReference type="Rhea" id="RHEA-COMP:11425"/>
        <dbReference type="Rhea" id="RHEA-COMP:11426"/>
        <dbReference type="ChEBI" id="CHEBI:15378"/>
        <dbReference type="ChEBI" id="CHEBI:43176"/>
        <dbReference type="ChEBI" id="CHEBI:68546"/>
        <dbReference type="ChEBI" id="CHEBI:456215"/>
        <dbReference type="ChEBI" id="CHEBI:456216"/>
        <dbReference type="EC" id="2.7.11.33"/>
    </reaction>
</comment>
<sequence>MPRTAFFVSGRTGITAEMLGHSLISQFEEVNFRRITLPYIDSIDKAREAIEQIREQARTDGVRPVIFSTLIDEELRQCFYIEEALTVDIFATFIKPLEEELGVMSSHTAGKVHGIANFEEYKNRIDAVNYSMSHDDGGVSRNLADADVILVGVSRAGKTPTCLYLALQYGIKAANYPLTPEDFSDHKLPRVLANHRNKLFGLTIQPERLSQIRAERKPGSHYASIDICRAEVSEAETLMKQAQIPYLNTTSLSIEELASSILHHSGLKRRVF</sequence>
<gene>
    <name evidence="6" type="ORF">GCM10007350_10710</name>
</gene>
<evidence type="ECO:0000256" key="5">
    <source>
        <dbReference type="HAMAP-Rule" id="MF_01062"/>
    </source>
</evidence>
<dbReference type="EMBL" id="BMYO01000002">
    <property type="protein sequence ID" value="GHD59356.1"/>
    <property type="molecule type" value="Genomic_DNA"/>
</dbReference>
<evidence type="ECO:0000313" key="7">
    <source>
        <dbReference type="Proteomes" id="UP000604737"/>
    </source>
</evidence>
<keyword evidence="4 5" id="KW-0418">Kinase</keyword>
<proteinExistence type="inferred from homology"/>
<evidence type="ECO:0000256" key="4">
    <source>
        <dbReference type="ARBA" id="ARBA00022777"/>
    </source>
</evidence>
<keyword evidence="7" id="KW-1185">Reference proteome</keyword>
<dbReference type="PANTHER" id="PTHR31756:SF3">
    <property type="entry name" value="PYRUVATE, PHOSPHATE DIKINASE REGULATORY PROTEIN 1, CHLOROPLASTIC"/>
    <property type="match status" value="1"/>
</dbReference>
<feature type="binding site" evidence="5">
    <location>
        <begin position="152"/>
        <end position="159"/>
    </location>
    <ligand>
        <name>ADP</name>
        <dbReference type="ChEBI" id="CHEBI:456216"/>
    </ligand>
</feature>
<dbReference type="EC" id="2.7.4.28" evidence="5"/>
<dbReference type="NCBIfam" id="NF003742">
    <property type="entry name" value="PRK05339.1"/>
    <property type="match status" value="1"/>
</dbReference>
<comment type="function">
    <text evidence="5">Bifunctional serine/threonine kinase and phosphorylase involved in the regulation of the phosphoenolpyruvate synthase (PEPS) by catalyzing its phosphorylation/dephosphorylation.</text>
</comment>
<evidence type="ECO:0000256" key="1">
    <source>
        <dbReference type="ARBA" id="ARBA00022527"/>
    </source>
</evidence>
<comment type="similarity">
    <text evidence="5">Belongs to the pyruvate, phosphate/water dikinase regulatory protein family. PSRP subfamily.</text>
</comment>
<evidence type="ECO:0000313" key="6">
    <source>
        <dbReference type="EMBL" id="GHD59356.1"/>
    </source>
</evidence>
<dbReference type="InterPro" id="IPR026530">
    <property type="entry name" value="PSRP"/>
</dbReference>
<reference evidence="7" key="1">
    <citation type="journal article" date="2019" name="Int. J. Syst. Evol. Microbiol.">
        <title>The Global Catalogue of Microorganisms (GCM) 10K type strain sequencing project: providing services to taxonomists for standard genome sequencing and annotation.</title>
        <authorList>
            <consortium name="The Broad Institute Genomics Platform"/>
            <consortium name="The Broad Institute Genome Sequencing Center for Infectious Disease"/>
            <person name="Wu L."/>
            <person name="Ma J."/>
        </authorList>
    </citation>
    <scope>NUCLEOTIDE SEQUENCE [LARGE SCALE GENOMIC DNA]</scope>
    <source>
        <strain evidence="7">KCTC 23701</strain>
    </source>
</reference>
<evidence type="ECO:0000256" key="2">
    <source>
        <dbReference type="ARBA" id="ARBA00022679"/>
    </source>
</evidence>
<protein>
    <recommendedName>
        <fullName evidence="5">Putative phosphoenolpyruvate synthase regulatory protein</fullName>
        <shortName evidence="5">PEP synthase regulatory protein</shortName>
        <shortName evidence="5">PSRP</shortName>
        <ecNumber evidence="5">2.7.11.33</ecNumber>
        <ecNumber evidence="5">2.7.4.28</ecNumber>
    </recommendedName>
    <alternativeName>
        <fullName evidence="5">Pyruvate, water dikinase regulatory protein</fullName>
    </alternativeName>
</protein>
<comment type="catalytic activity">
    <reaction evidence="5">
        <text>[pyruvate, water dikinase]-phosphate + phosphate + H(+) = [pyruvate, water dikinase] + diphosphate</text>
        <dbReference type="Rhea" id="RHEA:48580"/>
        <dbReference type="Rhea" id="RHEA-COMP:11425"/>
        <dbReference type="Rhea" id="RHEA-COMP:11426"/>
        <dbReference type="ChEBI" id="CHEBI:15378"/>
        <dbReference type="ChEBI" id="CHEBI:33019"/>
        <dbReference type="ChEBI" id="CHEBI:43176"/>
        <dbReference type="ChEBI" id="CHEBI:43474"/>
        <dbReference type="ChEBI" id="CHEBI:68546"/>
        <dbReference type="EC" id="2.7.4.28"/>
    </reaction>
</comment>
<dbReference type="EC" id="2.7.11.33" evidence="5"/>
<keyword evidence="1 5" id="KW-0723">Serine/threonine-protein kinase</keyword>
<comment type="caution">
    <text evidence="6">The sequence shown here is derived from an EMBL/GenBank/DDBJ whole genome shotgun (WGS) entry which is preliminary data.</text>
</comment>
<organism evidence="6 7">
    <name type="scientific">Jeongeupia chitinilytica</name>
    <dbReference type="NCBI Taxonomy" id="1041641"/>
    <lineage>
        <taxon>Bacteria</taxon>
        <taxon>Pseudomonadati</taxon>
        <taxon>Pseudomonadota</taxon>
        <taxon>Betaproteobacteria</taxon>
        <taxon>Neisseriales</taxon>
        <taxon>Chitinibacteraceae</taxon>
        <taxon>Jeongeupia</taxon>
    </lineage>
</organism>
<keyword evidence="2 5" id="KW-0808">Transferase</keyword>
<dbReference type="PANTHER" id="PTHR31756">
    <property type="entry name" value="PYRUVATE, PHOSPHATE DIKINASE REGULATORY PROTEIN 1, CHLOROPLASTIC"/>
    <property type="match status" value="1"/>
</dbReference>
<keyword evidence="3 5" id="KW-0547">Nucleotide-binding</keyword>
<evidence type="ECO:0000256" key="3">
    <source>
        <dbReference type="ARBA" id="ARBA00022741"/>
    </source>
</evidence>
<dbReference type="RefSeq" id="WP_189459123.1">
    <property type="nucleotide sequence ID" value="NZ_BMYO01000002.1"/>
</dbReference>